<reference evidence="1 2" key="1">
    <citation type="submission" date="2023-02" db="EMBL/GenBank/DDBJ databases">
        <title>LHISI_Scaffold_Assembly.</title>
        <authorList>
            <person name="Stuart O.P."/>
            <person name="Cleave R."/>
            <person name="Magrath M.J.L."/>
            <person name="Mikheyev A.S."/>
        </authorList>
    </citation>
    <scope>NUCLEOTIDE SEQUENCE [LARGE SCALE GENOMIC DNA]</scope>
    <source>
        <strain evidence="1">Daus_M_001</strain>
        <tissue evidence="1">Leg muscle</tissue>
    </source>
</reference>
<comment type="caution">
    <text evidence="1">The sequence shown here is derived from an EMBL/GenBank/DDBJ whole genome shotgun (WGS) entry which is preliminary data.</text>
</comment>
<evidence type="ECO:0000313" key="1">
    <source>
        <dbReference type="EMBL" id="KAJ8879783.1"/>
    </source>
</evidence>
<evidence type="ECO:0000313" key="2">
    <source>
        <dbReference type="Proteomes" id="UP001159363"/>
    </source>
</evidence>
<organism evidence="1 2">
    <name type="scientific">Dryococelus australis</name>
    <dbReference type="NCBI Taxonomy" id="614101"/>
    <lineage>
        <taxon>Eukaryota</taxon>
        <taxon>Metazoa</taxon>
        <taxon>Ecdysozoa</taxon>
        <taxon>Arthropoda</taxon>
        <taxon>Hexapoda</taxon>
        <taxon>Insecta</taxon>
        <taxon>Pterygota</taxon>
        <taxon>Neoptera</taxon>
        <taxon>Polyneoptera</taxon>
        <taxon>Phasmatodea</taxon>
        <taxon>Verophasmatodea</taxon>
        <taxon>Anareolatae</taxon>
        <taxon>Phasmatidae</taxon>
        <taxon>Eurycanthinae</taxon>
        <taxon>Dryococelus</taxon>
    </lineage>
</organism>
<keyword evidence="2" id="KW-1185">Reference proteome</keyword>
<gene>
    <name evidence="1" type="ORF">PR048_020391</name>
</gene>
<protein>
    <submittedName>
        <fullName evidence="1">Uncharacterized protein</fullName>
    </submittedName>
</protein>
<proteinExistence type="predicted"/>
<accession>A0ABQ9H652</accession>
<name>A0ABQ9H652_9NEOP</name>
<dbReference type="EMBL" id="JARBHB010000007">
    <property type="protein sequence ID" value="KAJ8879783.1"/>
    <property type="molecule type" value="Genomic_DNA"/>
</dbReference>
<sequence>MVRKKEHDFLITTLGSEKRLSYTFFWQYFNENYSLGFGQPVKDAYELNVKIKRPFLNENAMRVAVVELLVHKHRARKFYITLRNHRQMCEGAYKNCWDLY</sequence>
<dbReference type="Proteomes" id="UP001159363">
    <property type="component" value="Chromosome 6"/>
</dbReference>